<keyword evidence="3" id="KW-1185">Reference proteome</keyword>
<sequence>MTQAVYHPNGNDWQGVPMAHPYDKRLSVSFSKGSDTVSLNPPSPSETDREVATTPDRRRVESKPEKRRSLPRISGRFGIPKAMSLLKRSTSHSEGTPAVHSPGQTTWWIPEESHTADTSDPSRQNEGIDDLPPVTLYPVAPDSQDIEDNRVDCSDESDQAMDRSDKQPSPSVEREDTLCVRQLRNSFKSASKAATSFQAARRRTDTLTELKRHSDEVNSLSDIDTSDNQPEATDIPDDVVLALRSGLLITDSKAMPQALADYALAVGRCVRAKVKLTPTQQRLLRNGYVELLAHDQELNNPYGIVHKKTGGISRGKLAIAMRLDMLEQVRESIRSGGSGMATQISGVANLGPLEAFRRDMLGCKNQPEFVDLVFSQGMNIDLFCISGHQKDIQKANVTVTDKTEKLIAEKTKPSAQQNEEEISRLEYSIATGKKFISETQQTLDEKLRTFKEHATCHLDQLFIEVATLQEQMRRESLPGVLDEMVQSTSGRSNREKYLHPETIVSHAHDELMKGARLKVMGHTTENASDVSEAQLQKNIDTEFQSRSRKVWLACHELLLNSLGLDRYKAQIFESGLSDNDRMTLRDHLISNIPVNIPLAHKKKVLEVGQRNGIISLDSCDEEQFQDDLEYASSPFKPDLLIALAEQEPETFSYLLNAVNPDYLTSDELDAIYQGCKALLSNRQVAPLLTQGRLKIYGAQADDLYPELKNTLIYQAQEGIKKQLKTMRGEGDTDIDYTPDGIQYIAFTKYKTFDHANPVHQLLQALSYGLHILAGVQSSAGMKARCSDSLLSTSGKLTIYKTRLTAYGQELLNNTQPELKNGTASQRLLICENGLPGKCVVNTGPYQVRGALCLDALLASKAKESSQ</sequence>
<evidence type="ECO:0000256" key="1">
    <source>
        <dbReference type="SAM" id="MobiDB-lite"/>
    </source>
</evidence>
<feature type="compositionally biased region" description="Polar residues" evidence="1">
    <location>
        <begin position="31"/>
        <end position="40"/>
    </location>
</feature>
<reference evidence="2 3" key="1">
    <citation type="submission" date="2017-03" db="EMBL/GenBank/DDBJ databases">
        <authorList>
            <person name="Afonso C.L."/>
            <person name="Miller P.J."/>
            <person name="Scott M.A."/>
            <person name="Spackman E."/>
            <person name="Goraichik I."/>
            <person name="Dimitrov K.M."/>
            <person name="Suarez D.L."/>
            <person name="Swayne D.E."/>
        </authorList>
    </citation>
    <scope>NUCLEOTIDE SEQUENCE [LARGE SCALE GENOMIC DNA]</scope>
    <source>
        <strain evidence="2">SB41UT1</strain>
    </source>
</reference>
<accession>A0A1X7AIA9</accession>
<dbReference type="AlphaFoldDB" id="A0A1X7AIA9"/>
<feature type="region of interest" description="Disordered" evidence="1">
    <location>
        <begin position="31"/>
        <end position="177"/>
    </location>
</feature>
<feature type="compositionally biased region" description="Basic and acidic residues" evidence="1">
    <location>
        <begin position="160"/>
        <end position="177"/>
    </location>
</feature>
<gene>
    <name evidence="2" type="ORF">EHSB41UT_01803</name>
</gene>
<name>A0A1X7AIA9_9GAMM</name>
<evidence type="ECO:0000313" key="3">
    <source>
        <dbReference type="Proteomes" id="UP000196573"/>
    </source>
</evidence>
<feature type="compositionally biased region" description="Basic and acidic residues" evidence="1">
    <location>
        <begin position="207"/>
        <end position="216"/>
    </location>
</feature>
<protein>
    <submittedName>
        <fullName evidence="2">Uncharacterized protein</fullName>
    </submittedName>
</protein>
<dbReference type="EMBL" id="FWPT01000004">
    <property type="protein sequence ID" value="SMA44816.1"/>
    <property type="molecule type" value="Genomic_DNA"/>
</dbReference>
<organism evidence="2 3">
    <name type="scientific">Parendozoicomonas haliclonae</name>
    <dbReference type="NCBI Taxonomy" id="1960125"/>
    <lineage>
        <taxon>Bacteria</taxon>
        <taxon>Pseudomonadati</taxon>
        <taxon>Pseudomonadota</taxon>
        <taxon>Gammaproteobacteria</taxon>
        <taxon>Oceanospirillales</taxon>
        <taxon>Endozoicomonadaceae</taxon>
        <taxon>Parendozoicomonas</taxon>
    </lineage>
</organism>
<evidence type="ECO:0000313" key="2">
    <source>
        <dbReference type="EMBL" id="SMA44816.1"/>
    </source>
</evidence>
<proteinExistence type="predicted"/>
<dbReference type="Proteomes" id="UP000196573">
    <property type="component" value="Unassembled WGS sequence"/>
</dbReference>
<feature type="compositionally biased region" description="Polar residues" evidence="1">
    <location>
        <begin position="217"/>
        <end position="231"/>
    </location>
</feature>
<feature type="region of interest" description="Disordered" evidence="1">
    <location>
        <begin position="207"/>
        <end position="232"/>
    </location>
</feature>
<feature type="compositionally biased region" description="Basic and acidic residues" evidence="1">
    <location>
        <begin position="46"/>
        <end position="68"/>
    </location>
</feature>